<evidence type="ECO:0000259" key="1">
    <source>
        <dbReference type="PROSITE" id="PS50878"/>
    </source>
</evidence>
<dbReference type="PANTHER" id="PTHR33116">
    <property type="entry name" value="REVERSE TRANSCRIPTASE ZINC-BINDING DOMAIN-CONTAINING PROTEIN-RELATED-RELATED"/>
    <property type="match status" value="1"/>
</dbReference>
<reference evidence="2 3" key="1">
    <citation type="submission" date="2024-04" db="EMBL/GenBank/DDBJ databases">
        <authorList>
            <person name="Fracassetti M."/>
        </authorList>
    </citation>
    <scope>NUCLEOTIDE SEQUENCE [LARGE SCALE GENOMIC DNA]</scope>
</reference>
<sequence>MLISSISGRRNSEWAAKDAIETCGGIAIFWDKGIFSLVDKWEGKFSLAVKLQRVGQQETFAILGVYGPQDKENKLAFLEELRMVCEGCLDPLCIIGDFNLVRCEDDYRGLPRDRELMEKFNELISKQNLIDLPLKGSLFTWSRGGSNGSLSRIDRALVNPWFDSCFAPESVLALDRVESDHNPLLLRWGSEEKISRPWKFLNVWLLEESFLTSLVGWWNLPTTGFGCLYLFGKRLRNTKFMVKGWNIEKFGRTDEKVSRLLFKLKEIDKLEEQGPLADSLLIERTLLKCELEKTLLKEEIIWRQKSREIWLKVGDLNTSYFHRVAQNNLRRNKIQNIKVNGVWVDTKEDLQSAFRDHFQGRFLEEKQARPFPKGYRTGLIDAEENYRLSVPFTEAEIWKAISECDGDRAPGPDGFTLEFYKKGWNVIKRDLVKALDEFHISGFMPDSIAHSFLCLIPKKDAAEEVSDFRPISLVGSLNKVLSKVLIARLRPLMDRIVTRHQFAGVRGRQLHEASLIANELVDSRKRSGKPGVILKLDIEKAFDSVNWGCLLSAAASMGFSSKIQRWIKGIVSSTRLSVLVNGESTGYFKTERGLKQGDPLSPFFFNIAMDILSFMIQEACSEGFIKGFCMDEVNRRGEVTHLLYADDAIIYCDATEEEVRNILAILVCFQSVSGLKVNLEKSRMFPVGDVDSLGRLAEVFGCDWSFLPTTYLGLPLGAPPAAAGVWNTVITRLQTKMEGWKGSLLSLGGRIVLSNACLASQPLFRCSLFIAPKGVIQRIENIQRDFIWSGLGEQKKIHLVAWERCKIPKKWGGLGIKDLELQNKALICKWLWRFAREQDNWWRELIQIKFAIGATSWKSGGIQGAVRISLWKQITTVNAEFWKFARVKIGMGNNILFWLDHWLNERTLAEIFPRVAAAAAFPLASVSQCLHFENESLTWEIPLKYTLRGGAERERVSLLNYLNSLVPSLFPSAPAGSDSLMWRAPNTASFTVSSMYQRFIKEKCQPREDFPFKTIWQGHIPTKVCTFMWVVHQKKILTHVSLKKRGWSFPSKCVLCGVAEEDANHLFLTCSFTCRVWEVLQAFVCITNAPPDISQAIQHWPKCKPANPKEWCTKSLLHALCWSVWRERNARTFDGKATPELTVAFKTGSLIAHWLLAADKVEKVIAESWLEVLKSRTCGGRGTTWL</sequence>
<evidence type="ECO:0000313" key="2">
    <source>
        <dbReference type="EMBL" id="CAL1352801.1"/>
    </source>
</evidence>
<dbReference type="InterPro" id="IPR043502">
    <property type="entry name" value="DNA/RNA_pol_sf"/>
</dbReference>
<name>A0AAV2CA97_9ROSI</name>
<dbReference type="InterPro" id="IPR036691">
    <property type="entry name" value="Endo/exonu/phosph_ase_sf"/>
</dbReference>
<dbReference type="InterPro" id="IPR005135">
    <property type="entry name" value="Endo/exonuclease/phosphatase"/>
</dbReference>
<dbReference type="InterPro" id="IPR000477">
    <property type="entry name" value="RT_dom"/>
</dbReference>
<gene>
    <name evidence="2" type="ORF">LTRI10_LOCUS743</name>
</gene>
<accession>A0AAV2CA97</accession>
<dbReference type="Pfam" id="PF00078">
    <property type="entry name" value="RVT_1"/>
    <property type="match status" value="1"/>
</dbReference>
<proteinExistence type="predicted"/>
<dbReference type="InterPro" id="IPR026960">
    <property type="entry name" value="RVT-Znf"/>
</dbReference>
<feature type="domain" description="Reverse transcriptase" evidence="1">
    <location>
        <begin position="437"/>
        <end position="716"/>
    </location>
</feature>
<dbReference type="Pfam" id="PF13966">
    <property type="entry name" value="zf-RVT"/>
    <property type="match status" value="1"/>
</dbReference>
<dbReference type="PROSITE" id="PS50878">
    <property type="entry name" value="RT_POL"/>
    <property type="match status" value="1"/>
</dbReference>
<dbReference type="EMBL" id="OZ034813">
    <property type="protein sequence ID" value="CAL1352801.1"/>
    <property type="molecule type" value="Genomic_DNA"/>
</dbReference>
<dbReference type="GO" id="GO:0003824">
    <property type="term" value="F:catalytic activity"/>
    <property type="evidence" value="ECO:0007669"/>
    <property type="project" value="InterPro"/>
</dbReference>
<dbReference type="SUPFAM" id="SSF56219">
    <property type="entry name" value="DNase I-like"/>
    <property type="match status" value="1"/>
</dbReference>
<dbReference type="Proteomes" id="UP001497516">
    <property type="component" value="Chromosome 1"/>
</dbReference>
<dbReference type="SUPFAM" id="SSF56672">
    <property type="entry name" value="DNA/RNA polymerases"/>
    <property type="match status" value="1"/>
</dbReference>
<dbReference type="Gene3D" id="3.60.10.10">
    <property type="entry name" value="Endonuclease/exonuclease/phosphatase"/>
    <property type="match status" value="1"/>
</dbReference>
<keyword evidence="3" id="KW-1185">Reference proteome</keyword>
<dbReference type="Pfam" id="PF03372">
    <property type="entry name" value="Exo_endo_phos"/>
    <property type="match status" value="1"/>
</dbReference>
<evidence type="ECO:0000313" key="3">
    <source>
        <dbReference type="Proteomes" id="UP001497516"/>
    </source>
</evidence>
<protein>
    <recommendedName>
        <fullName evidence="1">Reverse transcriptase domain-containing protein</fullName>
    </recommendedName>
</protein>
<dbReference type="CDD" id="cd01650">
    <property type="entry name" value="RT_nLTR_like"/>
    <property type="match status" value="1"/>
</dbReference>
<dbReference type="AlphaFoldDB" id="A0AAV2CA97"/>
<dbReference type="PANTHER" id="PTHR33116:SF78">
    <property type="entry name" value="OS12G0587133 PROTEIN"/>
    <property type="match status" value="1"/>
</dbReference>
<organism evidence="2 3">
    <name type="scientific">Linum trigynum</name>
    <dbReference type="NCBI Taxonomy" id="586398"/>
    <lineage>
        <taxon>Eukaryota</taxon>
        <taxon>Viridiplantae</taxon>
        <taxon>Streptophyta</taxon>
        <taxon>Embryophyta</taxon>
        <taxon>Tracheophyta</taxon>
        <taxon>Spermatophyta</taxon>
        <taxon>Magnoliopsida</taxon>
        <taxon>eudicotyledons</taxon>
        <taxon>Gunneridae</taxon>
        <taxon>Pentapetalae</taxon>
        <taxon>rosids</taxon>
        <taxon>fabids</taxon>
        <taxon>Malpighiales</taxon>
        <taxon>Linaceae</taxon>
        <taxon>Linum</taxon>
    </lineage>
</organism>